<dbReference type="InterPro" id="IPR050312">
    <property type="entry name" value="IolE/XylAMocC-like"/>
</dbReference>
<name>A0A644YTC3_9ZZZZ</name>
<dbReference type="SUPFAM" id="SSF51658">
    <property type="entry name" value="Xylose isomerase-like"/>
    <property type="match status" value="1"/>
</dbReference>
<dbReference type="Pfam" id="PF01261">
    <property type="entry name" value="AP_endonuc_2"/>
    <property type="match status" value="1"/>
</dbReference>
<dbReference type="InterPro" id="IPR036237">
    <property type="entry name" value="Xyl_isomerase-like_sf"/>
</dbReference>
<sequence length="292" mass="31968">MKQIGLRAHDLGTFDSAEQLASAIAVYGPSIPIQLAIRKVLRDAPQPSAYTETFIRTLHDELAAKGAYVGVFGCYINPVHPDKAVRDEQLTSFEQHLRFANLLGCPLVGTETGSLNADCSFHPDTAEPKVLDVLYRSIDRLIEAAAKYDAIVGVEAVSKQHTISTIDRMAALAEKFDTPHLKIIYDPVNLIPWTGLTEKDGSSRGKPSLEAQRSFVNAALDAFGSRIAALHVKDFRLDANGYKIGDLPFGEGVFDWKDLFSELRKRSIEVPALLENANPATLADTLSILSTY</sequence>
<evidence type="ECO:0000259" key="1">
    <source>
        <dbReference type="Pfam" id="PF01261"/>
    </source>
</evidence>
<gene>
    <name evidence="2" type="ORF">SDC9_77772</name>
</gene>
<dbReference type="AlphaFoldDB" id="A0A644YTC3"/>
<comment type="caution">
    <text evidence="2">The sequence shown here is derived from an EMBL/GenBank/DDBJ whole genome shotgun (WGS) entry which is preliminary data.</text>
</comment>
<organism evidence="2">
    <name type="scientific">bioreactor metagenome</name>
    <dbReference type="NCBI Taxonomy" id="1076179"/>
    <lineage>
        <taxon>unclassified sequences</taxon>
        <taxon>metagenomes</taxon>
        <taxon>ecological metagenomes</taxon>
    </lineage>
</organism>
<reference evidence="2" key="1">
    <citation type="submission" date="2019-08" db="EMBL/GenBank/DDBJ databases">
        <authorList>
            <person name="Kucharzyk K."/>
            <person name="Murdoch R.W."/>
            <person name="Higgins S."/>
            <person name="Loffler F."/>
        </authorList>
    </citation>
    <scope>NUCLEOTIDE SEQUENCE</scope>
</reference>
<feature type="domain" description="Xylose isomerase-like TIM barrel" evidence="1">
    <location>
        <begin position="41"/>
        <end position="277"/>
    </location>
</feature>
<dbReference type="InterPro" id="IPR013022">
    <property type="entry name" value="Xyl_isomerase-like_TIM-brl"/>
</dbReference>
<proteinExistence type="predicted"/>
<accession>A0A644YTC3</accession>
<dbReference type="EMBL" id="VSSQ01006011">
    <property type="protein sequence ID" value="MPM31218.1"/>
    <property type="molecule type" value="Genomic_DNA"/>
</dbReference>
<protein>
    <recommendedName>
        <fullName evidence="1">Xylose isomerase-like TIM barrel domain-containing protein</fullName>
    </recommendedName>
</protein>
<dbReference type="PANTHER" id="PTHR12110">
    <property type="entry name" value="HYDROXYPYRUVATE ISOMERASE"/>
    <property type="match status" value="1"/>
</dbReference>
<dbReference type="Gene3D" id="3.20.20.150">
    <property type="entry name" value="Divalent-metal-dependent TIM barrel enzymes"/>
    <property type="match status" value="1"/>
</dbReference>
<evidence type="ECO:0000313" key="2">
    <source>
        <dbReference type="EMBL" id="MPM31218.1"/>
    </source>
</evidence>